<dbReference type="GO" id="GO:0006537">
    <property type="term" value="P:glutamate biosynthetic process"/>
    <property type="evidence" value="ECO:0007669"/>
    <property type="project" value="InterPro"/>
</dbReference>
<dbReference type="Proteomes" id="UP001138681">
    <property type="component" value="Unassembled WGS sequence"/>
</dbReference>
<dbReference type="InterPro" id="IPR024188">
    <property type="entry name" value="GltB"/>
</dbReference>
<gene>
    <name evidence="4" type="ORF">KCG46_06380</name>
</gene>
<dbReference type="InterPro" id="IPR002932">
    <property type="entry name" value="Glu_synthdom"/>
</dbReference>
<dbReference type="RefSeq" id="WP_218404444.1">
    <property type="nucleotide sequence ID" value="NZ_JAGSPC010000001.1"/>
</dbReference>
<name>A0A9X1JKQ1_9SPHN</name>
<dbReference type="AlphaFoldDB" id="A0A9X1JKQ1"/>
<dbReference type="GO" id="GO:0015930">
    <property type="term" value="F:glutamate synthase activity"/>
    <property type="evidence" value="ECO:0007669"/>
    <property type="project" value="InterPro"/>
</dbReference>
<evidence type="ECO:0000313" key="4">
    <source>
        <dbReference type="EMBL" id="MBV7259196.1"/>
    </source>
</evidence>
<feature type="domain" description="Glutamate synthase" evidence="3">
    <location>
        <begin position="142"/>
        <end position="459"/>
    </location>
</feature>
<dbReference type="EMBL" id="JAGSPC010000001">
    <property type="protein sequence ID" value="MBV7259196.1"/>
    <property type="molecule type" value="Genomic_DNA"/>
</dbReference>
<dbReference type="CDD" id="cd02808">
    <property type="entry name" value="GltS_FMN"/>
    <property type="match status" value="1"/>
</dbReference>
<dbReference type="PANTHER" id="PTHR43819">
    <property type="entry name" value="ARCHAEAL-TYPE GLUTAMATE SYNTHASE [NADPH]"/>
    <property type="match status" value="1"/>
</dbReference>
<keyword evidence="2" id="KW-0812">Transmembrane</keyword>
<protein>
    <submittedName>
        <fullName evidence="4">FMN-binding glutamate synthase family protein</fullName>
    </submittedName>
</protein>
<keyword evidence="2" id="KW-1133">Transmembrane helix</keyword>
<proteinExistence type="inferred from homology"/>
<evidence type="ECO:0000259" key="3">
    <source>
        <dbReference type="Pfam" id="PF01645"/>
    </source>
</evidence>
<sequence>MTAVLDGLTSLFIFAVGLVVLSLIVLFVIDRYQTADTVRRNYPVIGRMRHVLSELGEFFRQYFFAMDREEMPFNRAQRDWVDDASKAKSTNVAFGSTRNLDPVGTPIFVNCPWPTLERDAVKAPPMPIGGGAARIPYDAPSVFNISGMSYGALSTPAVRALSNGAAKAGCWMNTGEGGLSPYHLEGGCDIVFQIGTAKYGVRDEDGNLSDAKLREVAAHEQVRMFELKLSQGAKPGKGGILPAAKVNAEIAEIRGIPEGEASISPNRHTDIGSTEELLDMIAHIREVTGKPVGFKTVIGAYGWLEDLFAKINKRGPQSAPDFITVDSGDGGTGAAPMPLIDNVGLTLREALPMLVDLRDKAGLKDRIRIVASGKLVTPSEVAWALCAGADFTISARGFMFALGCIQAMKCNKNTCPTGITTHDPSLQRGLDPANKAVRVANFVKQMRKEVGVIAHSVGVTNPRGMKRYHVRLVCADGRSRPLDELYPTFVSQAA</sequence>
<accession>A0A9X1JKQ1</accession>
<organism evidence="4 5">
    <name type="scientific">Erythrobacter crassostreae</name>
    <dbReference type="NCBI Taxonomy" id="2828328"/>
    <lineage>
        <taxon>Bacteria</taxon>
        <taxon>Pseudomonadati</taxon>
        <taxon>Pseudomonadota</taxon>
        <taxon>Alphaproteobacteria</taxon>
        <taxon>Sphingomonadales</taxon>
        <taxon>Erythrobacteraceae</taxon>
        <taxon>Erythrobacter/Porphyrobacter group</taxon>
        <taxon>Erythrobacter</taxon>
    </lineage>
</organism>
<evidence type="ECO:0000256" key="2">
    <source>
        <dbReference type="SAM" id="Phobius"/>
    </source>
</evidence>
<dbReference type="PIRSF" id="PIRSF006429">
    <property type="entry name" value="GOGAT_lg_2"/>
    <property type="match status" value="1"/>
</dbReference>
<feature type="transmembrane region" description="Helical" evidence="2">
    <location>
        <begin position="12"/>
        <end position="29"/>
    </location>
</feature>
<dbReference type="PANTHER" id="PTHR43819:SF1">
    <property type="entry name" value="ARCHAEAL-TYPE GLUTAMATE SYNTHASE [NADPH]"/>
    <property type="match status" value="1"/>
</dbReference>
<keyword evidence="2" id="KW-0472">Membrane</keyword>
<keyword evidence="5" id="KW-1185">Reference proteome</keyword>
<dbReference type="Pfam" id="PF01645">
    <property type="entry name" value="Glu_synthase"/>
    <property type="match status" value="1"/>
</dbReference>
<evidence type="ECO:0000256" key="1">
    <source>
        <dbReference type="PIRNR" id="PIRNR006429"/>
    </source>
</evidence>
<comment type="caution">
    <text evidence="4">The sequence shown here is derived from an EMBL/GenBank/DDBJ whole genome shotgun (WGS) entry which is preliminary data.</text>
</comment>
<comment type="similarity">
    <text evidence="1">Belongs to the glutamate synthase family.</text>
</comment>
<reference evidence="4" key="1">
    <citation type="submission" date="2021-04" db="EMBL/GenBank/DDBJ databases">
        <authorList>
            <person name="Pira H."/>
            <person name="Risdian C."/>
            <person name="Wink J."/>
        </authorList>
    </citation>
    <scope>NUCLEOTIDE SEQUENCE</scope>
    <source>
        <strain evidence="4">WH158</strain>
    </source>
</reference>
<evidence type="ECO:0000313" key="5">
    <source>
        <dbReference type="Proteomes" id="UP001138681"/>
    </source>
</evidence>